<dbReference type="InterPro" id="IPR027417">
    <property type="entry name" value="P-loop_NTPase"/>
</dbReference>
<protein>
    <submittedName>
        <fullName evidence="1">Uncharacterized conserved protein</fullName>
    </submittedName>
</protein>
<dbReference type="EMBL" id="CZAE01000030">
    <property type="protein sequence ID" value="CUQ20174.1"/>
    <property type="molecule type" value="Genomic_DNA"/>
</dbReference>
<organism evidence="1 2">
    <name type="scientific">Bacteroides faecis</name>
    <dbReference type="NCBI Taxonomy" id="674529"/>
    <lineage>
        <taxon>Bacteria</taxon>
        <taxon>Pseudomonadati</taxon>
        <taxon>Bacteroidota</taxon>
        <taxon>Bacteroidia</taxon>
        <taxon>Bacteroidales</taxon>
        <taxon>Bacteroidaceae</taxon>
        <taxon>Bacteroides</taxon>
    </lineage>
</organism>
<dbReference type="Gene3D" id="3.40.50.300">
    <property type="entry name" value="P-loop containing nucleotide triphosphate hydrolases"/>
    <property type="match status" value="1"/>
</dbReference>
<proteinExistence type="predicted"/>
<dbReference type="Pfam" id="PF01541">
    <property type="entry name" value="GIY-YIG"/>
    <property type="match status" value="1"/>
</dbReference>
<dbReference type="InterPro" id="IPR000305">
    <property type="entry name" value="GIY-YIG_endonuc"/>
</dbReference>
<dbReference type="GeneID" id="69589327"/>
<dbReference type="SUPFAM" id="SSF82771">
    <property type="entry name" value="GIY-YIG endonuclease"/>
    <property type="match status" value="1"/>
</dbReference>
<accession>A0A3E5G3P6</accession>
<dbReference type="CDD" id="cd10439">
    <property type="entry name" value="GIY-YIG_COG3410"/>
    <property type="match status" value="1"/>
</dbReference>
<dbReference type="RefSeq" id="WP_055271361.1">
    <property type="nucleotide sequence ID" value="NZ_CABMFH010000031.1"/>
</dbReference>
<name>A0A174UC18_9BACE</name>
<reference evidence="1 2" key="1">
    <citation type="submission" date="2015-09" db="EMBL/GenBank/DDBJ databases">
        <authorList>
            <consortium name="Pathogen Informatics"/>
        </authorList>
    </citation>
    <scope>NUCLEOTIDE SEQUENCE [LARGE SCALE GENOMIC DNA]</scope>
    <source>
        <strain evidence="1 2">2789STDY5834846</strain>
    </source>
</reference>
<dbReference type="PROSITE" id="PS50164">
    <property type="entry name" value="GIY_YIG"/>
    <property type="match status" value="1"/>
</dbReference>
<gene>
    <name evidence="1" type="ORF">ERS852461_04543</name>
</gene>
<dbReference type="InterPro" id="IPR018647">
    <property type="entry name" value="SLFN_3-like_DNA/RNA_helicase"/>
</dbReference>
<accession>A0A174UC18</accession>
<sequence length="583" mass="68171">MIFKQETQILKCTFEKEHFSKVKAAFKDRWPVVYIIEDDEKGQAYIGESTNICTRICDHWNNTERRALKNIYIIFNKVFNKSVILDLEAFLIGYIVADGKYRLQNGNGGQHVHNYYLRDEYQREFRHIWQLLQDEGVVRHGITLLENQDLFKYSPYKILNLDQFNVAVQILTDLKYDLGNNNQSRSFIIDGGAGTGKSILGIYLLKLLIDAKSSPAWTAEEEALDENLSYIIGHLSPNLRVGYVVPTQSFRETLKKVFDGIQGLDSKMVLSPEDVANSGEGLYDLLIVDESHRLRRRRALFNYGSYDKANKTLELDEEATELDWILKKSRYQLFFYDSRQSVKPSDVEALRFFSLSQQEDTRNYKLTSQMRCKGGNDYIEYINNILECQQEEMLTFGSSYELLLFEDVEDMVSAIKEKNNKMGLCRNMAGYAWPWKTHKMKLSKIQKEGLYDIEIENKYEVNNAHKYIWNTTQRDWINSENSINEIGCIHTTQGYDLNYAGVIIGWEIDYDPINNIITVSKDMYQDAKGKEKVDEKILRNYIKNIYATLLERGMYGTYIYVCNESLRDYFKRFFTFVPHRTKG</sequence>
<dbReference type="Pfam" id="PF09848">
    <property type="entry name" value="SLFN-g3_helicase"/>
    <property type="match status" value="1"/>
</dbReference>
<evidence type="ECO:0000313" key="2">
    <source>
        <dbReference type="Proteomes" id="UP000095606"/>
    </source>
</evidence>
<dbReference type="Proteomes" id="UP000095606">
    <property type="component" value="Unassembled WGS sequence"/>
</dbReference>
<dbReference type="AlphaFoldDB" id="A0A174UC18"/>
<dbReference type="InterPro" id="IPR035901">
    <property type="entry name" value="GIY-YIG_endonuc_sf"/>
</dbReference>
<evidence type="ECO:0000313" key="1">
    <source>
        <dbReference type="EMBL" id="CUQ20174.1"/>
    </source>
</evidence>
<dbReference type="SUPFAM" id="SSF52540">
    <property type="entry name" value="P-loop containing nucleoside triphosphate hydrolases"/>
    <property type="match status" value="1"/>
</dbReference>